<reference evidence="2" key="2">
    <citation type="submission" date="2022-01" db="EMBL/GenBank/DDBJ databases">
        <authorList>
            <person name="Yamashiro T."/>
            <person name="Shiraishi A."/>
            <person name="Satake H."/>
            <person name="Nakayama K."/>
        </authorList>
    </citation>
    <scope>NUCLEOTIDE SEQUENCE</scope>
</reference>
<sequence length="402" mass="46608">MKNSFVNVVSSGMPKAKVNFRMLVNKEHVEDSYFVLPLDTITAIQHRYENSLVGYFVGKSVAFPLVQNYVSNTWRKFGFLKVMRDEDEFFYFKFASRTILEQVLEQGSWMIRNTPIILTKWTPNPSLTKDKTALIEVSAYKELKHEVIMAVPIVDGEGYTREHIRIEYEWKPPLCLECHVFGHSLEQCPKSVTQPVKVNMEVKEDGFTTISNRRKKGKSQVSNAARQIEGLKLNKPKSTFVYRQKQNQPTNKSDKEKLNVVKLENHFDALRDQDNLLREVKVGETSSDNGIDGVSEKSNTSMHETSIDVVHFVICNRILMHTFSLSALFPRRILFAASSYFVWIKRNNRLFKKIRRSSKEVQDIIMVTVRLKLISFRFKNTANVDHLLARWKMPSTFKLNGN</sequence>
<gene>
    <name evidence="2" type="ORF">Tco_1123880</name>
</gene>
<dbReference type="InterPro" id="IPR040256">
    <property type="entry name" value="At4g02000-like"/>
</dbReference>
<dbReference type="EMBL" id="BQNB010021540">
    <property type="protein sequence ID" value="GJU07450.1"/>
    <property type="molecule type" value="Genomic_DNA"/>
</dbReference>
<evidence type="ECO:0000259" key="1">
    <source>
        <dbReference type="Pfam" id="PF14111"/>
    </source>
</evidence>
<dbReference type="Proteomes" id="UP001151760">
    <property type="component" value="Unassembled WGS sequence"/>
</dbReference>
<name>A0ABQ5J624_9ASTR</name>
<reference evidence="2" key="1">
    <citation type="journal article" date="2022" name="Int. J. Mol. Sci.">
        <title>Draft Genome of Tanacetum Coccineum: Genomic Comparison of Closely Related Tanacetum-Family Plants.</title>
        <authorList>
            <person name="Yamashiro T."/>
            <person name="Shiraishi A."/>
            <person name="Nakayama K."/>
            <person name="Satake H."/>
        </authorList>
    </citation>
    <scope>NUCLEOTIDE SEQUENCE</scope>
</reference>
<proteinExistence type="predicted"/>
<comment type="caution">
    <text evidence="2">The sequence shown here is derived from an EMBL/GenBank/DDBJ whole genome shotgun (WGS) entry which is preliminary data.</text>
</comment>
<feature type="domain" description="DUF4283" evidence="1">
    <location>
        <begin position="47"/>
        <end position="126"/>
    </location>
</feature>
<dbReference type="PANTHER" id="PTHR31286:SF99">
    <property type="entry name" value="DUF4283 DOMAIN-CONTAINING PROTEIN"/>
    <property type="match status" value="1"/>
</dbReference>
<evidence type="ECO:0000313" key="3">
    <source>
        <dbReference type="Proteomes" id="UP001151760"/>
    </source>
</evidence>
<accession>A0ABQ5J624</accession>
<organism evidence="2 3">
    <name type="scientific">Tanacetum coccineum</name>
    <dbReference type="NCBI Taxonomy" id="301880"/>
    <lineage>
        <taxon>Eukaryota</taxon>
        <taxon>Viridiplantae</taxon>
        <taxon>Streptophyta</taxon>
        <taxon>Embryophyta</taxon>
        <taxon>Tracheophyta</taxon>
        <taxon>Spermatophyta</taxon>
        <taxon>Magnoliopsida</taxon>
        <taxon>eudicotyledons</taxon>
        <taxon>Gunneridae</taxon>
        <taxon>Pentapetalae</taxon>
        <taxon>asterids</taxon>
        <taxon>campanulids</taxon>
        <taxon>Asterales</taxon>
        <taxon>Asteraceae</taxon>
        <taxon>Asteroideae</taxon>
        <taxon>Anthemideae</taxon>
        <taxon>Anthemidinae</taxon>
        <taxon>Tanacetum</taxon>
    </lineage>
</organism>
<evidence type="ECO:0000313" key="2">
    <source>
        <dbReference type="EMBL" id="GJU07450.1"/>
    </source>
</evidence>
<dbReference type="InterPro" id="IPR025558">
    <property type="entry name" value="DUF4283"/>
</dbReference>
<protein>
    <recommendedName>
        <fullName evidence="1">DUF4283 domain-containing protein</fullName>
    </recommendedName>
</protein>
<dbReference type="Pfam" id="PF14111">
    <property type="entry name" value="DUF4283"/>
    <property type="match status" value="1"/>
</dbReference>
<keyword evidence="3" id="KW-1185">Reference proteome</keyword>
<dbReference type="PANTHER" id="PTHR31286">
    <property type="entry name" value="GLYCINE-RICH CELL WALL STRUCTURAL PROTEIN 1.8-LIKE"/>
    <property type="match status" value="1"/>
</dbReference>